<comment type="caution">
    <text evidence="2">The sequence shown here is derived from an EMBL/GenBank/DDBJ whole genome shotgun (WGS) entry which is preliminary data.</text>
</comment>
<evidence type="ECO:0000313" key="2">
    <source>
        <dbReference type="EMBL" id="MFC6869782.1"/>
    </source>
</evidence>
<gene>
    <name evidence="2" type="ORF">ACFQGD_21810</name>
</gene>
<dbReference type="Proteomes" id="UP001596337">
    <property type="component" value="Unassembled WGS sequence"/>
</dbReference>
<evidence type="ECO:0000313" key="3">
    <source>
        <dbReference type="Proteomes" id="UP001596337"/>
    </source>
</evidence>
<feature type="region of interest" description="Disordered" evidence="1">
    <location>
        <begin position="110"/>
        <end position="130"/>
    </location>
</feature>
<proteinExistence type="predicted"/>
<evidence type="ECO:0000256" key="1">
    <source>
        <dbReference type="SAM" id="MobiDB-lite"/>
    </source>
</evidence>
<dbReference type="EMBL" id="JBHSXX010000001">
    <property type="protein sequence ID" value="MFC6869782.1"/>
    <property type="molecule type" value="Genomic_DNA"/>
</dbReference>
<keyword evidence="3" id="KW-1185">Reference proteome</keyword>
<organism evidence="2 3">
    <name type="scientific">Haloechinothrix salitolerans</name>
    <dbReference type="NCBI Taxonomy" id="926830"/>
    <lineage>
        <taxon>Bacteria</taxon>
        <taxon>Bacillati</taxon>
        <taxon>Actinomycetota</taxon>
        <taxon>Actinomycetes</taxon>
        <taxon>Pseudonocardiales</taxon>
        <taxon>Pseudonocardiaceae</taxon>
        <taxon>Haloechinothrix</taxon>
    </lineage>
</organism>
<protein>
    <submittedName>
        <fullName evidence="2">Uncharacterized protein</fullName>
    </submittedName>
</protein>
<reference evidence="3" key="1">
    <citation type="journal article" date="2019" name="Int. J. Syst. Evol. Microbiol.">
        <title>The Global Catalogue of Microorganisms (GCM) 10K type strain sequencing project: providing services to taxonomists for standard genome sequencing and annotation.</title>
        <authorList>
            <consortium name="The Broad Institute Genomics Platform"/>
            <consortium name="The Broad Institute Genome Sequencing Center for Infectious Disease"/>
            <person name="Wu L."/>
            <person name="Ma J."/>
        </authorList>
    </citation>
    <scope>NUCLEOTIDE SEQUENCE [LARGE SCALE GENOMIC DNA]</scope>
    <source>
        <strain evidence="3">KCTC 32255</strain>
    </source>
</reference>
<sequence>MVEHIWIRTFSDGLVRADQVIAITAHRTPSIVGKPSRWLLDVALAVPAGSGNNEGWDIADLHRTILQTDYEPRGAVESLATTLYRLSRKDAAGIVRTVIVDGEIRFEFDRFDEPTAAGEPTPDDSPATPS</sequence>
<name>A0ABW2C507_9PSEU</name>
<accession>A0ABW2C507</accession>
<dbReference type="RefSeq" id="WP_345401088.1">
    <property type="nucleotide sequence ID" value="NZ_BAABLA010000103.1"/>
</dbReference>